<evidence type="ECO:0000256" key="12">
    <source>
        <dbReference type="ARBA" id="ARBA00034430"/>
    </source>
</evidence>
<dbReference type="InterPro" id="IPR013099">
    <property type="entry name" value="K_chnl_dom"/>
</dbReference>
<evidence type="ECO:0000256" key="3">
    <source>
        <dbReference type="ARBA" id="ARBA00022538"/>
    </source>
</evidence>
<feature type="domain" description="Calcium-activated potassium channel BK alpha subunit" evidence="14">
    <location>
        <begin position="521"/>
        <end position="613"/>
    </location>
</feature>
<keyword evidence="6" id="KW-0851">Voltage-gated channel</keyword>
<evidence type="ECO:0000256" key="7">
    <source>
        <dbReference type="ARBA" id="ARBA00022958"/>
    </source>
</evidence>
<comment type="catalytic activity">
    <reaction evidence="12">
        <text>K(+)(in) = K(+)(out)</text>
        <dbReference type="Rhea" id="RHEA:29463"/>
        <dbReference type="ChEBI" id="CHEBI:29103"/>
    </reaction>
</comment>
<dbReference type="PANTHER" id="PTHR10027:SF10">
    <property type="entry name" value="SLOWPOKE 2, ISOFORM D"/>
    <property type="match status" value="1"/>
</dbReference>
<gene>
    <name evidence="18" type="ORF">MACK_002769</name>
</gene>
<evidence type="ECO:0000256" key="9">
    <source>
        <dbReference type="ARBA" id="ARBA00023065"/>
    </source>
</evidence>
<keyword evidence="2" id="KW-0813">Transport</keyword>
<keyword evidence="8 13" id="KW-1133">Transmembrane helix</keyword>
<proteinExistence type="predicted"/>
<evidence type="ECO:0000256" key="13">
    <source>
        <dbReference type="SAM" id="Phobius"/>
    </source>
</evidence>
<dbReference type="SUPFAM" id="SSF81324">
    <property type="entry name" value="Voltage-gated potassium channels"/>
    <property type="match status" value="1"/>
</dbReference>
<keyword evidence="11" id="KW-0407">Ion channel</keyword>
<feature type="transmembrane region" description="Helical" evidence="13">
    <location>
        <begin position="313"/>
        <end position="330"/>
    </location>
</feature>
<evidence type="ECO:0000259" key="14">
    <source>
        <dbReference type="Pfam" id="PF03493"/>
    </source>
</evidence>
<evidence type="ECO:0000256" key="11">
    <source>
        <dbReference type="ARBA" id="ARBA00023303"/>
    </source>
</evidence>
<evidence type="ECO:0000259" key="17">
    <source>
        <dbReference type="Pfam" id="PF22614"/>
    </source>
</evidence>
<feature type="transmembrane region" description="Helical" evidence="13">
    <location>
        <begin position="178"/>
        <end position="199"/>
    </location>
</feature>
<sequence length="1029" mass="117455">MFFKAGYKINDKYITKGALATTLITVFFATLCITIITASDNDTRLIEILPSILGALVFLGSVYLINIIKSQVRRIINDFNLNRRISLKRVSVGSALAALDRELHRKQKNSVNTAANTYDRIKLWYSYSKLSLTCMLKNAGVSLIIWDFLKLILWLVTLTYWRRDSISDKWDYSLVPKILYPLHFFSISASTAEICLFILEAKDSKDIFNSPIFWINSLILPPPVLISRWLFFPELSCIQVYWTHGFIIWIKLFVWINNRIIATKDGSEKAKCIFRISLGIFFMSCSFAGSLYIMQGLHPSMIQNQFTYSFGQYLSYFYLAIITFSTVGYGDMVPVTIEARMCAICYIFWMVIWVPLTINRTLEIVLAKNILVGHLNSWAGLKKFILVVGDIDPSQLSQFISKMYYTKDKCKIIVLTPNEIETYTAQVKQADNLSISLCIMRGDIEVDGNLTILDTIQARLASSIFILSSFKGKDLRMNDMKTILRTIGIKKYGCRSEIVMVQYCAPVTHSIFQKQYGISMSLSDLKLCLVTKSITCPGIITLIVNLSLNQYYNIGHTQNHSSCPKSLNLYQSYLSGAEKSVCFHKIPEHYIGVLFELLCETFFDVNGAILIGIISIDDPLSYKINPVGTNYYIKKGDTGIFILDFDISPDFSKINLKNEVLIKRNTILLKLIKDGKVLANQHSGSSLSSLTCDIDDTEPQYNDENEDELYKIESALIFPVDAKKFDEPYDPSVPIVVNTLSSARSNIFKNKDLPVVTIIGYSDFVTRLLFHFSTINEFNVIIAGNMISKSLDLQFLQRFKRFVAVIDVDLMKYTEIIGSELHLSSYFYITPNSFETKLDNNSDLCTIVIYRQIRNVIKTLRNANYNWLNNVFGIVELQNLGNVTFLDDSKWSHWNTYNENVDSSLIYINSHYYAMGQIISDEMFYNVIIGSFSSSENYMLYNIMMDMISIPGSKRKNKGVELIRLSDVKAIEPKTTFGHMFIHVLKEMNSILIGIFRIGSTSMENYVICSPSKDFPLEEKDMGYIISKQ</sequence>
<dbReference type="InterPro" id="IPR003929">
    <property type="entry name" value="K_chnl_BK_asu"/>
</dbReference>
<keyword evidence="7" id="KW-0630">Potassium</keyword>
<evidence type="ECO:0000256" key="2">
    <source>
        <dbReference type="ARBA" id="ARBA00022448"/>
    </source>
</evidence>
<evidence type="ECO:0000313" key="19">
    <source>
        <dbReference type="Proteomes" id="UP000244811"/>
    </source>
</evidence>
<feature type="transmembrane region" description="Helical" evidence="13">
    <location>
        <begin position="17"/>
        <end position="36"/>
    </location>
</feature>
<feature type="domain" description="RCK N-terminal" evidence="17">
    <location>
        <begin position="381"/>
        <end position="498"/>
    </location>
</feature>
<name>A0A976MDJ4_THEOR</name>
<evidence type="ECO:0000256" key="4">
    <source>
        <dbReference type="ARBA" id="ARBA00022692"/>
    </source>
</evidence>
<dbReference type="InterPro" id="IPR003148">
    <property type="entry name" value="RCK_N"/>
</dbReference>
<evidence type="ECO:0000259" key="15">
    <source>
        <dbReference type="Pfam" id="PF07885"/>
    </source>
</evidence>
<feature type="transmembrane region" description="Helical" evidence="13">
    <location>
        <begin position="139"/>
        <end position="158"/>
    </location>
</feature>
<keyword evidence="4 13" id="KW-0812">Transmembrane</keyword>
<organism evidence="18 19">
    <name type="scientific">Theileria orientalis</name>
    <dbReference type="NCBI Taxonomy" id="68886"/>
    <lineage>
        <taxon>Eukaryota</taxon>
        <taxon>Sar</taxon>
        <taxon>Alveolata</taxon>
        <taxon>Apicomplexa</taxon>
        <taxon>Aconoidasida</taxon>
        <taxon>Piroplasmida</taxon>
        <taxon>Theileriidae</taxon>
        <taxon>Theileria</taxon>
    </lineage>
</organism>
<keyword evidence="9" id="KW-0406">Ion transport</keyword>
<feature type="transmembrane region" description="Helical" evidence="13">
    <location>
        <begin position="272"/>
        <end position="293"/>
    </location>
</feature>
<evidence type="ECO:0000256" key="1">
    <source>
        <dbReference type="ARBA" id="ARBA00004141"/>
    </source>
</evidence>
<dbReference type="Pfam" id="PF22614">
    <property type="entry name" value="Slo-like_RCK"/>
    <property type="match status" value="1"/>
</dbReference>
<dbReference type="AlphaFoldDB" id="A0A976MDJ4"/>
<dbReference type="GO" id="GO:0005267">
    <property type="term" value="F:potassium channel activity"/>
    <property type="evidence" value="ECO:0007669"/>
    <property type="project" value="UniProtKB-KW"/>
</dbReference>
<comment type="subcellular location">
    <subcellularLocation>
        <location evidence="1">Membrane</location>
        <topology evidence="1">Multi-pass membrane protein</topology>
    </subcellularLocation>
</comment>
<protein>
    <recommendedName>
        <fullName evidence="20">Ion transport protein</fullName>
    </recommendedName>
</protein>
<feature type="domain" description="Potassium channel" evidence="15">
    <location>
        <begin position="295"/>
        <end position="364"/>
    </location>
</feature>
<evidence type="ECO:0000256" key="8">
    <source>
        <dbReference type="ARBA" id="ARBA00022989"/>
    </source>
</evidence>
<keyword evidence="5" id="KW-0631">Potassium channel</keyword>
<feature type="transmembrane region" description="Helical" evidence="13">
    <location>
        <begin position="238"/>
        <end position="260"/>
    </location>
</feature>
<feature type="transmembrane region" description="Helical" evidence="13">
    <location>
        <begin position="48"/>
        <end position="68"/>
    </location>
</feature>
<feature type="transmembrane region" description="Helical" evidence="13">
    <location>
        <begin position="337"/>
        <end position="356"/>
    </location>
</feature>
<dbReference type="Pfam" id="PF03493">
    <property type="entry name" value="BK_channel_a"/>
    <property type="match status" value="1"/>
</dbReference>
<dbReference type="GO" id="GO:0034702">
    <property type="term" value="C:monoatomic ion channel complex"/>
    <property type="evidence" value="ECO:0007669"/>
    <property type="project" value="UniProtKB-KW"/>
</dbReference>
<evidence type="ECO:0000256" key="5">
    <source>
        <dbReference type="ARBA" id="ARBA00022826"/>
    </source>
</evidence>
<dbReference type="PANTHER" id="PTHR10027">
    <property type="entry name" value="CALCIUM-ACTIVATED POTASSIUM CHANNEL ALPHA CHAIN"/>
    <property type="match status" value="1"/>
</dbReference>
<evidence type="ECO:0000256" key="6">
    <source>
        <dbReference type="ARBA" id="ARBA00022882"/>
    </source>
</evidence>
<dbReference type="InterPro" id="IPR048735">
    <property type="entry name" value="Slowpoke-like_C"/>
</dbReference>
<evidence type="ECO:0008006" key="20">
    <source>
        <dbReference type="Google" id="ProtNLM"/>
    </source>
</evidence>
<dbReference type="Proteomes" id="UP000244811">
    <property type="component" value="Chromosome 4"/>
</dbReference>
<accession>A0A976MDJ4</accession>
<keyword evidence="3" id="KW-0633">Potassium transport</keyword>
<feature type="transmembrane region" description="Helical" evidence="13">
    <location>
        <begin position="211"/>
        <end position="232"/>
    </location>
</feature>
<dbReference type="Pfam" id="PF07885">
    <property type="entry name" value="Ion_trans_2"/>
    <property type="match status" value="1"/>
</dbReference>
<dbReference type="EMBL" id="CP056072">
    <property type="protein sequence ID" value="UKK02674.2"/>
    <property type="molecule type" value="Genomic_DNA"/>
</dbReference>
<dbReference type="Pfam" id="PF21014">
    <property type="entry name" value="Slowpoke_C"/>
    <property type="match status" value="1"/>
</dbReference>
<evidence type="ECO:0000313" key="18">
    <source>
        <dbReference type="EMBL" id="UKK02674.2"/>
    </source>
</evidence>
<feature type="domain" description="Ca2+-activated K+ channel Slowpoke-like C-terminal" evidence="16">
    <location>
        <begin position="960"/>
        <end position="1025"/>
    </location>
</feature>
<keyword evidence="10 13" id="KW-0472">Membrane</keyword>
<evidence type="ECO:0000259" key="16">
    <source>
        <dbReference type="Pfam" id="PF21014"/>
    </source>
</evidence>
<dbReference type="Gene3D" id="1.10.287.70">
    <property type="match status" value="1"/>
</dbReference>
<evidence type="ECO:0000256" key="10">
    <source>
        <dbReference type="ARBA" id="ARBA00023136"/>
    </source>
</evidence>
<reference evidence="18" key="1">
    <citation type="submission" date="2022-07" db="EMBL/GenBank/DDBJ databases">
        <title>Evaluation of T. orientalis genome assembly methods using nanopore sequencing and analysis of variation between genomes.</title>
        <authorList>
            <person name="Yam J."/>
            <person name="Micallef M.L."/>
            <person name="Liu M."/>
            <person name="Djordjevic S.P."/>
            <person name="Bogema D.R."/>
            <person name="Jenkins C."/>
        </authorList>
    </citation>
    <scope>NUCLEOTIDE SEQUENCE</scope>
    <source>
        <strain evidence="18">Goon Nure</strain>
    </source>
</reference>
<dbReference type="InterPro" id="IPR047871">
    <property type="entry name" value="K_chnl_Slo-like"/>
</dbReference>